<feature type="signal peptide" evidence="1">
    <location>
        <begin position="1"/>
        <end position="25"/>
    </location>
</feature>
<evidence type="ECO:0000313" key="2">
    <source>
        <dbReference type="EMBL" id="MBY8337995.1"/>
    </source>
</evidence>
<dbReference type="RefSeq" id="WP_222825469.1">
    <property type="nucleotide sequence ID" value="NZ_JAHWXP010000003.1"/>
</dbReference>
<feature type="chain" id="PRO_5046583667" evidence="1">
    <location>
        <begin position="26"/>
        <end position="174"/>
    </location>
</feature>
<dbReference type="Proteomes" id="UP000759298">
    <property type="component" value="Unassembled WGS sequence"/>
</dbReference>
<keyword evidence="3" id="KW-1185">Reference proteome</keyword>
<dbReference type="EMBL" id="JAHWXP010000003">
    <property type="protein sequence ID" value="MBY8337995.1"/>
    <property type="molecule type" value="Genomic_DNA"/>
</dbReference>
<name>A0ABS7PFZ6_9SPHN</name>
<keyword evidence="1" id="KW-0732">Signal</keyword>
<evidence type="ECO:0000313" key="3">
    <source>
        <dbReference type="Proteomes" id="UP000759298"/>
    </source>
</evidence>
<protein>
    <submittedName>
        <fullName evidence="2">Uncharacterized protein</fullName>
    </submittedName>
</protein>
<proteinExistence type="predicted"/>
<evidence type="ECO:0000256" key="1">
    <source>
        <dbReference type="SAM" id="SignalP"/>
    </source>
</evidence>
<gene>
    <name evidence="2" type="ORF">KYN89_13170</name>
</gene>
<reference evidence="2 3" key="1">
    <citation type="submission" date="2021-07" db="EMBL/GenBank/DDBJ databases">
        <title>Alteriqipengyuania abyssalis NZ-12B nov, sp.nov isolated from deep sea sponge in pacific ocean.</title>
        <authorList>
            <person name="Tareen S."/>
            <person name="Wink J."/>
        </authorList>
    </citation>
    <scope>NUCLEOTIDE SEQUENCE [LARGE SCALE GENOMIC DNA]</scope>
    <source>
        <strain evidence="2 3">NZ-12B</strain>
    </source>
</reference>
<sequence>MKLRAIAAALSLALSLALVPRAAAAQDEGGAEVRAGELRIIHLWSVDPDAFLPQWNQPDPPTLPTTTRTARNRPIQQFILYSGCQRDFAGQCHLSAVVTVTAPDGTPYGDPIAFDALPLSPPVAQGFGLAPNSIGLVIEDGEQLGDYTVQLDVTDEIAGVTASQTSVLEIVEAD</sequence>
<comment type="caution">
    <text evidence="2">The sequence shown here is derived from an EMBL/GenBank/DDBJ whole genome shotgun (WGS) entry which is preliminary data.</text>
</comment>
<organism evidence="2 3">
    <name type="scientific">Alteriqipengyuania abyssalis</name>
    <dbReference type="NCBI Taxonomy" id="2860200"/>
    <lineage>
        <taxon>Bacteria</taxon>
        <taxon>Pseudomonadati</taxon>
        <taxon>Pseudomonadota</taxon>
        <taxon>Alphaproteobacteria</taxon>
        <taxon>Sphingomonadales</taxon>
        <taxon>Erythrobacteraceae</taxon>
        <taxon>Alteriqipengyuania</taxon>
    </lineage>
</organism>
<accession>A0ABS7PFZ6</accession>